<dbReference type="Gene3D" id="1.10.150.130">
    <property type="match status" value="1"/>
</dbReference>
<dbReference type="Pfam" id="PF00589">
    <property type="entry name" value="Phage_integrase"/>
    <property type="match status" value="1"/>
</dbReference>
<dbReference type="GO" id="GO:0003677">
    <property type="term" value="F:DNA binding"/>
    <property type="evidence" value="ECO:0007669"/>
    <property type="project" value="UniProtKB-KW"/>
</dbReference>
<keyword evidence="3" id="KW-0233">DNA recombination</keyword>
<dbReference type="PANTHER" id="PTHR30349">
    <property type="entry name" value="PHAGE INTEGRASE-RELATED"/>
    <property type="match status" value="1"/>
</dbReference>
<dbReference type="SUPFAM" id="SSF56349">
    <property type="entry name" value="DNA breaking-rejoining enzymes"/>
    <property type="match status" value="1"/>
</dbReference>
<name>A0A7X6LYK3_9NOCA</name>
<evidence type="ECO:0000313" key="6">
    <source>
        <dbReference type="EMBL" id="NKY86566.1"/>
    </source>
</evidence>
<evidence type="ECO:0000313" key="7">
    <source>
        <dbReference type="Proteomes" id="UP000523447"/>
    </source>
</evidence>
<keyword evidence="2" id="KW-0238">DNA-binding</keyword>
<proteinExistence type="inferred from homology"/>
<dbReference type="GO" id="GO:0015074">
    <property type="term" value="P:DNA integration"/>
    <property type="evidence" value="ECO:0007669"/>
    <property type="project" value="InterPro"/>
</dbReference>
<dbReference type="InterPro" id="IPR002104">
    <property type="entry name" value="Integrase_catalytic"/>
</dbReference>
<comment type="similarity">
    <text evidence="1">Belongs to the 'phage' integrase family.</text>
</comment>
<dbReference type="Gene3D" id="1.10.443.10">
    <property type="entry name" value="Intergrase catalytic core"/>
    <property type="match status" value="1"/>
</dbReference>
<evidence type="ECO:0000256" key="4">
    <source>
        <dbReference type="SAM" id="MobiDB-lite"/>
    </source>
</evidence>
<accession>A0A7X6LYK3</accession>
<gene>
    <name evidence="6" type="ORF">HGA07_13110</name>
</gene>
<dbReference type="EMBL" id="JAAXPE010000011">
    <property type="protein sequence ID" value="NKY86566.1"/>
    <property type="molecule type" value="Genomic_DNA"/>
</dbReference>
<feature type="compositionally biased region" description="Basic and acidic residues" evidence="4">
    <location>
        <begin position="371"/>
        <end position="382"/>
    </location>
</feature>
<reference evidence="6 7" key="1">
    <citation type="submission" date="2020-04" db="EMBL/GenBank/DDBJ databases">
        <title>MicrobeNet Type strains.</title>
        <authorList>
            <person name="Nicholson A.C."/>
        </authorList>
    </citation>
    <scope>NUCLEOTIDE SEQUENCE [LARGE SCALE GENOMIC DNA]</scope>
    <source>
        <strain evidence="6 7">DSM 44445</strain>
    </source>
</reference>
<dbReference type="GO" id="GO:0006310">
    <property type="term" value="P:DNA recombination"/>
    <property type="evidence" value="ECO:0007669"/>
    <property type="project" value="UniProtKB-KW"/>
</dbReference>
<dbReference type="Proteomes" id="UP000523447">
    <property type="component" value="Unassembled WGS sequence"/>
</dbReference>
<dbReference type="InterPro" id="IPR010998">
    <property type="entry name" value="Integrase_recombinase_N"/>
</dbReference>
<dbReference type="PROSITE" id="PS51898">
    <property type="entry name" value="TYR_RECOMBINASE"/>
    <property type="match status" value="1"/>
</dbReference>
<sequence>MSYVVRWVDPDGNEKSESFAKRGRYDLPGTAEHYKHQLEKRMARGMYVDPDLAKVSLRVEVEKWVRRARTETTRYQRRNFANNLGELAPMAIGAIRPSDIRDWLDHLRLGRPWCRGRALGENSVALHFQFLFTVLNIAAEDGVLAVNPCRKVERPARPDAEKTPAEVLTVEQIRSLIQCSNRQTGCMMLLTAQTGLRPSEVAGLRVCDIDFLRRKVYVVQQANHFRGRPPTARLKTPRSKRTVPLPAEANHELSAFLATVERGRNDLLFYTRVGRPWSADGMGQRFREIAVKAGVPKGFTWHDLRHFYASALIAKGASVKTVQMRLGHASANVTLQVYTHLWPDHDSHTVSAIDDIFTSENGNPPGVPGKIDPDFGERRDGDGTAAAS</sequence>
<feature type="region of interest" description="Disordered" evidence="4">
    <location>
        <begin position="357"/>
        <end position="388"/>
    </location>
</feature>
<feature type="domain" description="Tyr recombinase" evidence="5">
    <location>
        <begin position="163"/>
        <end position="351"/>
    </location>
</feature>
<comment type="caution">
    <text evidence="6">The sequence shown here is derived from an EMBL/GenBank/DDBJ whole genome shotgun (WGS) entry which is preliminary data.</text>
</comment>
<evidence type="ECO:0000256" key="1">
    <source>
        <dbReference type="ARBA" id="ARBA00008857"/>
    </source>
</evidence>
<evidence type="ECO:0000256" key="3">
    <source>
        <dbReference type="ARBA" id="ARBA00023172"/>
    </source>
</evidence>
<evidence type="ECO:0000259" key="5">
    <source>
        <dbReference type="PROSITE" id="PS51898"/>
    </source>
</evidence>
<dbReference type="AlphaFoldDB" id="A0A7X6LYK3"/>
<organism evidence="6 7">
    <name type="scientific">Nocardia veterana</name>
    <dbReference type="NCBI Taxonomy" id="132249"/>
    <lineage>
        <taxon>Bacteria</taxon>
        <taxon>Bacillati</taxon>
        <taxon>Actinomycetota</taxon>
        <taxon>Actinomycetes</taxon>
        <taxon>Mycobacteriales</taxon>
        <taxon>Nocardiaceae</taxon>
        <taxon>Nocardia</taxon>
    </lineage>
</organism>
<dbReference type="InterPro" id="IPR050090">
    <property type="entry name" value="Tyrosine_recombinase_XerCD"/>
</dbReference>
<dbReference type="CDD" id="cd01189">
    <property type="entry name" value="INT_ICEBs1_C_like"/>
    <property type="match status" value="1"/>
</dbReference>
<dbReference type="InterPro" id="IPR011010">
    <property type="entry name" value="DNA_brk_join_enz"/>
</dbReference>
<evidence type="ECO:0000256" key="2">
    <source>
        <dbReference type="ARBA" id="ARBA00023125"/>
    </source>
</evidence>
<protein>
    <submittedName>
        <fullName evidence="6">Site-specific integrase</fullName>
    </submittedName>
</protein>
<keyword evidence="7" id="KW-1185">Reference proteome</keyword>
<dbReference type="InterPro" id="IPR013762">
    <property type="entry name" value="Integrase-like_cat_sf"/>
</dbReference>
<dbReference type="PANTHER" id="PTHR30349:SF64">
    <property type="entry name" value="PROPHAGE INTEGRASE INTD-RELATED"/>
    <property type="match status" value="1"/>
</dbReference>
<dbReference type="RefSeq" id="WP_157171429.1">
    <property type="nucleotide sequence ID" value="NZ_CAWPHS010000003.1"/>
</dbReference>